<reference evidence="1" key="1">
    <citation type="journal article" date="2016" name="Int. J. Syst. Evol. Microbiol.">
        <title>Pseudoxanthomonas helianthi sp. nov., isolated from roots of Jerusalem artichoke (Helianthus tuberosus).</title>
        <authorList>
            <person name="Kittiwongwattana C."/>
            <person name="Thawai C."/>
        </authorList>
    </citation>
    <scope>NUCLEOTIDE SEQUENCE</scope>
    <source>
        <strain evidence="1">110414</strain>
    </source>
</reference>
<evidence type="ECO:0000313" key="2">
    <source>
        <dbReference type="Proteomes" id="UP000673447"/>
    </source>
</evidence>
<dbReference type="Proteomes" id="UP000673447">
    <property type="component" value="Unassembled WGS sequence"/>
</dbReference>
<keyword evidence="2" id="KW-1185">Reference proteome</keyword>
<dbReference type="RefSeq" id="WP_210535477.1">
    <property type="nucleotide sequence ID" value="NZ_JAGKTC010000001.1"/>
</dbReference>
<gene>
    <name evidence="1" type="ORF">J5837_04330</name>
</gene>
<accession>A0A940X1P4</accession>
<sequence length="60" mass="6198">MNISQVAVAIGDSALSTKSVDNTVHVSGAGRPGGLNQHISYELAKKVPSPVFLSESGIYV</sequence>
<comment type="caution">
    <text evidence="1">The sequence shown here is derived from an EMBL/GenBank/DDBJ whole genome shotgun (WGS) entry which is preliminary data.</text>
</comment>
<protein>
    <submittedName>
        <fullName evidence="1">Uncharacterized protein</fullName>
    </submittedName>
</protein>
<evidence type="ECO:0000313" key="1">
    <source>
        <dbReference type="EMBL" id="MBP3983646.1"/>
    </source>
</evidence>
<dbReference type="EMBL" id="JAGKTC010000001">
    <property type="protein sequence ID" value="MBP3983646.1"/>
    <property type="molecule type" value="Genomic_DNA"/>
</dbReference>
<name>A0A940X1P4_9GAMM</name>
<dbReference type="AlphaFoldDB" id="A0A940X1P4"/>
<proteinExistence type="predicted"/>
<reference evidence="1" key="2">
    <citation type="submission" date="2021-03" db="EMBL/GenBank/DDBJ databases">
        <authorList>
            <person name="Cao W."/>
        </authorList>
    </citation>
    <scope>NUCLEOTIDE SEQUENCE</scope>
    <source>
        <strain evidence="1">110414</strain>
    </source>
</reference>
<organism evidence="1 2">
    <name type="scientific">Pseudoxanthomonas helianthi</name>
    <dbReference type="NCBI Taxonomy" id="1453541"/>
    <lineage>
        <taxon>Bacteria</taxon>
        <taxon>Pseudomonadati</taxon>
        <taxon>Pseudomonadota</taxon>
        <taxon>Gammaproteobacteria</taxon>
        <taxon>Lysobacterales</taxon>
        <taxon>Lysobacteraceae</taxon>
        <taxon>Pseudoxanthomonas</taxon>
    </lineage>
</organism>